<comment type="subcellular location">
    <subcellularLocation>
        <location evidence="1">Preautophagosomal structure membrane</location>
        <topology evidence="1">Peripheral membrane protein</topology>
    </subcellularLocation>
</comment>
<keyword evidence="8" id="KW-0072">Autophagy</keyword>
<sequence length="340" mass="37979">MTSRAKPYLTSRVVKRDYVRAQRIGSGTDGYVDLYTQRLRPTKSIVVKYPKGSKAMLKFSQRNLVQELEAMKIFRPYEQENIVQLLGWDDACTPSAPALFYEYCALGDLVQYRNSLTAAFGRVVPEETLWKFFADIAKGLQFLSTAFVHPVVHGDIKPANCLVAMPPGCTDKVPTLPIFKLADFSRATVSKPGEAVPFCGTWAYAPPMCERAMVTPAADVYGLGATLQAFAYGAAPTELKPDFIRRLRACGCKEKDLPTDEDLATSEAWKSQLPVIYRPLNAKPDEQVKWWGVLEKNVIATQYDFDLNCWYAGCLDYDARTRLSAQDLACCLVPIAARKI</sequence>
<dbReference type="GO" id="GO:0005524">
    <property type="term" value="F:ATP binding"/>
    <property type="evidence" value="ECO:0007669"/>
    <property type="project" value="UniProtKB-KW"/>
</dbReference>
<dbReference type="PANTHER" id="PTHR24348">
    <property type="entry name" value="SERINE/THREONINE-PROTEIN KINASE UNC-51-RELATED"/>
    <property type="match status" value="1"/>
</dbReference>
<comment type="catalytic activity">
    <reaction evidence="10">
        <text>L-threonyl-[protein] + ATP = O-phospho-L-threonyl-[protein] + ADP + H(+)</text>
        <dbReference type="Rhea" id="RHEA:46608"/>
        <dbReference type="Rhea" id="RHEA-COMP:11060"/>
        <dbReference type="Rhea" id="RHEA-COMP:11605"/>
        <dbReference type="ChEBI" id="CHEBI:15378"/>
        <dbReference type="ChEBI" id="CHEBI:30013"/>
        <dbReference type="ChEBI" id="CHEBI:30616"/>
        <dbReference type="ChEBI" id="CHEBI:61977"/>
        <dbReference type="ChEBI" id="CHEBI:456216"/>
        <dbReference type="EC" id="2.7.11.1"/>
    </reaction>
</comment>
<dbReference type="SMART" id="SM00220">
    <property type="entry name" value="S_TKc"/>
    <property type="match status" value="1"/>
</dbReference>
<evidence type="ECO:0000259" key="12">
    <source>
        <dbReference type="PROSITE" id="PS50011"/>
    </source>
</evidence>
<dbReference type="Pfam" id="PF00069">
    <property type="entry name" value="Pkinase"/>
    <property type="match status" value="1"/>
</dbReference>
<keyword evidence="3" id="KW-0723">Serine/threonine-protein kinase</keyword>
<evidence type="ECO:0000256" key="10">
    <source>
        <dbReference type="ARBA" id="ARBA00047899"/>
    </source>
</evidence>
<comment type="catalytic activity">
    <reaction evidence="11">
        <text>L-seryl-[protein] + ATP = O-phospho-L-seryl-[protein] + ADP + H(+)</text>
        <dbReference type="Rhea" id="RHEA:17989"/>
        <dbReference type="Rhea" id="RHEA-COMP:9863"/>
        <dbReference type="Rhea" id="RHEA-COMP:11604"/>
        <dbReference type="ChEBI" id="CHEBI:15378"/>
        <dbReference type="ChEBI" id="CHEBI:29999"/>
        <dbReference type="ChEBI" id="CHEBI:30616"/>
        <dbReference type="ChEBI" id="CHEBI:83421"/>
        <dbReference type="ChEBI" id="CHEBI:456216"/>
        <dbReference type="EC" id="2.7.11.1"/>
    </reaction>
</comment>
<name>A0A6A6WST7_9PLEO</name>
<dbReference type="SUPFAM" id="SSF56112">
    <property type="entry name" value="Protein kinase-like (PK-like)"/>
    <property type="match status" value="1"/>
</dbReference>
<dbReference type="PROSITE" id="PS50011">
    <property type="entry name" value="PROTEIN_KINASE_DOM"/>
    <property type="match status" value="1"/>
</dbReference>
<dbReference type="GO" id="GO:0004674">
    <property type="term" value="F:protein serine/threonine kinase activity"/>
    <property type="evidence" value="ECO:0007669"/>
    <property type="project" value="UniProtKB-KW"/>
</dbReference>
<dbReference type="GO" id="GO:0005829">
    <property type="term" value="C:cytosol"/>
    <property type="evidence" value="ECO:0007669"/>
    <property type="project" value="TreeGrafter"/>
</dbReference>
<organism evidence="13 14">
    <name type="scientific">Melanomma pulvis-pyrius CBS 109.77</name>
    <dbReference type="NCBI Taxonomy" id="1314802"/>
    <lineage>
        <taxon>Eukaryota</taxon>
        <taxon>Fungi</taxon>
        <taxon>Dikarya</taxon>
        <taxon>Ascomycota</taxon>
        <taxon>Pezizomycotina</taxon>
        <taxon>Dothideomycetes</taxon>
        <taxon>Pleosporomycetidae</taxon>
        <taxon>Pleosporales</taxon>
        <taxon>Melanommataceae</taxon>
        <taxon>Melanomma</taxon>
    </lineage>
</organism>
<feature type="non-terminal residue" evidence="13">
    <location>
        <position position="340"/>
    </location>
</feature>
<dbReference type="EMBL" id="MU002347">
    <property type="protein sequence ID" value="KAF2787210.1"/>
    <property type="molecule type" value="Genomic_DNA"/>
</dbReference>
<feature type="domain" description="Protein kinase" evidence="12">
    <location>
        <begin position="18"/>
        <end position="336"/>
    </location>
</feature>
<dbReference type="GO" id="GO:0010506">
    <property type="term" value="P:regulation of autophagy"/>
    <property type="evidence" value="ECO:0007669"/>
    <property type="project" value="InterPro"/>
</dbReference>
<dbReference type="Gene3D" id="3.30.200.20">
    <property type="entry name" value="Phosphorylase Kinase, domain 1"/>
    <property type="match status" value="1"/>
</dbReference>
<gene>
    <name evidence="13" type="ORF">K505DRAFT_258207</name>
</gene>
<keyword evidence="5" id="KW-0547">Nucleotide-binding</keyword>
<evidence type="ECO:0000256" key="8">
    <source>
        <dbReference type="ARBA" id="ARBA00023006"/>
    </source>
</evidence>
<keyword evidence="7" id="KW-0067">ATP-binding</keyword>
<reference evidence="13" key="1">
    <citation type="journal article" date="2020" name="Stud. Mycol.">
        <title>101 Dothideomycetes genomes: a test case for predicting lifestyles and emergence of pathogens.</title>
        <authorList>
            <person name="Haridas S."/>
            <person name="Albert R."/>
            <person name="Binder M."/>
            <person name="Bloem J."/>
            <person name="Labutti K."/>
            <person name="Salamov A."/>
            <person name="Andreopoulos B."/>
            <person name="Baker S."/>
            <person name="Barry K."/>
            <person name="Bills G."/>
            <person name="Bluhm B."/>
            <person name="Cannon C."/>
            <person name="Castanera R."/>
            <person name="Culley D."/>
            <person name="Daum C."/>
            <person name="Ezra D."/>
            <person name="Gonzalez J."/>
            <person name="Henrissat B."/>
            <person name="Kuo A."/>
            <person name="Liang C."/>
            <person name="Lipzen A."/>
            <person name="Lutzoni F."/>
            <person name="Magnuson J."/>
            <person name="Mondo S."/>
            <person name="Nolan M."/>
            <person name="Ohm R."/>
            <person name="Pangilinan J."/>
            <person name="Park H.-J."/>
            <person name="Ramirez L."/>
            <person name="Alfaro M."/>
            <person name="Sun H."/>
            <person name="Tritt A."/>
            <person name="Yoshinaga Y."/>
            <person name="Zwiers L.-H."/>
            <person name="Turgeon B."/>
            <person name="Goodwin S."/>
            <person name="Spatafora J."/>
            <person name="Crous P."/>
            <person name="Grigoriev I."/>
        </authorList>
    </citation>
    <scope>NUCLEOTIDE SEQUENCE</scope>
    <source>
        <strain evidence="13">CBS 109.77</strain>
    </source>
</reference>
<dbReference type="Proteomes" id="UP000799757">
    <property type="component" value="Unassembled WGS sequence"/>
</dbReference>
<dbReference type="OrthoDB" id="310217at2759"/>
<dbReference type="CDD" id="cd00180">
    <property type="entry name" value="PKc"/>
    <property type="match status" value="1"/>
</dbReference>
<dbReference type="InterPro" id="IPR008271">
    <property type="entry name" value="Ser/Thr_kinase_AS"/>
</dbReference>
<evidence type="ECO:0000256" key="1">
    <source>
        <dbReference type="ARBA" id="ARBA00004623"/>
    </source>
</evidence>
<evidence type="ECO:0000256" key="9">
    <source>
        <dbReference type="ARBA" id="ARBA00030237"/>
    </source>
</evidence>
<evidence type="ECO:0000256" key="7">
    <source>
        <dbReference type="ARBA" id="ARBA00022840"/>
    </source>
</evidence>
<dbReference type="EC" id="2.7.11.1" evidence="2"/>
<evidence type="ECO:0000256" key="4">
    <source>
        <dbReference type="ARBA" id="ARBA00022679"/>
    </source>
</evidence>
<evidence type="ECO:0000256" key="3">
    <source>
        <dbReference type="ARBA" id="ARBA00022527"/>
    </source>
</evidence>
<dbReference type="PANTHER" id="PTHR24348:SF22">
    <property type="entry name" value="NON-SPECIFIC SERINE_THREONINE PROTEIN KINASE"/>
    <property type="match status" value="1"/>
</dbReference>
<dbReference type="GO" id="GO:0000045">
    <property type="term" value="P:autophagosome assembly"/>
    <property type="evidence" value="ECO:0007669"/>
    <property type="project" value="TreeGrafter"/>
</dbReference>
<dbReference type="GO" id="GO:0005776">
    <property type="term" value="C:autophagosome"/>
    <property type="evidence" value="ECO:0007669"/>
    <property type="project" value="TreeGrafter"/>
</dbReference>
<evidence type="ECO:0000256" key="11">
    <source>
        <dbReference type="ARBA" id="ARBA00048679"/>
    </source>
</evidence>
<evidence type="ECO:0000313" key="14">
    <source>
        <dbReference type="Proteomes" id="UP000799757"/>
    </source>
</evidence>
<evidence type="ECO:0000256" key="2">
    <source>
        <dbReference type="ARBA" id="ARBA00012513"/>
    </source>
</evidence>
<dbReference type="PROSITE" id="PS00108">
    <property type="entry name" value="PROTEIN_KINASE_ST"/>
    <property type="match status" value="1"/>
</dbReference>
<evidence type="ECO:0000313" key="13">
    <source>
        <dbReference type="EMBL" id="KAF2787210.1"/>
    </source>
</evidence>
<dbReference type="InterPro" id="IPR045269">
    <property type="entry name" value="Atg1-like"/>
</dbReference>
<evidence type="ECO:0000256" key="6">
    <source>
        <dbReference type="ARBA" id="ARBA00022777"/>
    </source>
</evidence>
<evidence type="ECO:0000256" key="5">
    <source>
        <dbReference type="ARBA" id="ARBA00022741"/>
    </source>
</evidence>
<keyword evidence="14" id="KW-1185">Reference proteome</keyword>
<keyword evidence="6 13" id="KW-0418">Kinase</keyword>
<accession>A0A6A6WST7</accession>
<dbReference type="GO" id="GO:0034045">
    <property type="term" value="C:phagophore assembly site membrane"/>
    <property type="evidence" value="ECO:0007669"/>
    <property type="project" value="UniProtKB-SubCell"/>
</dbReference>
<dbReference type="Gene3D" id="1.10.510.10">
    <property type="entry name" value="Transferase(Phosphotransferase) domain 1"/>
    <property type="match status" value="1"/>
</dbReference>
<dbReference type="InterPro" id="IPR011009">
    <property type="entry name" value="Kinase-like_dom_sf"/>
</dbReference>
<dbReference type="InterPro" id="IPR000719">
    <property type="entry name" value="Prot_kinase_dom"/>
</dbReference>
<proteinExistence type="predicted"/>
<keyword evidence="4" id="KW-0808">Transferase</keyword>
<dbReference type="AlphaFoldDB" id="A0A6A6WST7"/>
<protein>
    <recommendedName>
        <fullName evidence="2">non-specific serine/threonine protein kinase</fullName>
        <ecNumber evidence="2">2.7.11.1</ecNumber>
    </recommendedName>
    <alternativeName>
        <fullName evidence="9">Autophagy-related protein 1</fullName>
    </alternativeName>
</protein>